<proteinExistence type="predicted"/>
<evidence type="ECO:0000313" key="2">
    <source>
        <dbReference type="Proteomes" id="UP000215914"/>
    </source>
</evidence>
<evidence type="ECO:0000313" key="1">
    <source>
        <dbReference type="EMBL" id="KAF5787915.1"/>
    </source>
</evidence>
<sequence>MRFQWKDMLYMRFHRNNGIDWFLAMPVVTVVISASQHRAETRTDVKVSRLNLLFLLCIRNPFEQKKKSPCLHYKIDNFYKDNKQKPELSEGYIYICT</sequence>
<dbReference type="EMBL" id="MNCJ02000325">
    <property type="protein sequence ID" value="KAF5787915.1"/>
    <property type="molecule type" value="Genomic_DNA"/>
</dbReference>
<dbReference type="AlphaFoldDB" id="A0A9K3I0X2"/>
<dbReference type="Gramene" id="mRNA:HanXRQr2_Chr10g0458211">
    <property type="protein sequence ID" value="mRNA:HanXRQr2_Chr10g0458211"/>
    <property type="gene ID" value="HanXRQr2_Chr10g0458211"/>
</dbReference>
<name>A0A9K3I0X2_HELAN</name>
<keyword evidence="2" id="KW-1185">Reference proteome</keyword>
<organism evidence="1 2">
    <name type="scientific">Helianthus annuus</name>
    <name type="common">Common sunflower</name>
    <dbReference type="NCBI Taxonomy" id="4232"/>
    <lineage>
        <taxon>Eukaryota</taxon>
        <taxon>Viridiplantae</taxon>
        <taxon>Streptophyta</taxon>
        <taxon>Embryophyta</taxon>
        <taxon>Tracheophyta</taxon>
        <taxon>Spermatophyta</taxon>
        <taxon>Magnoliopsida</taxon>
        <taxon>eudicotyledons</taxon>
        <taxon>Gunneridae</taxon>
        <taxon>Pentapetalae</taxon>
        <taxon>asterids</taxon>
        <taxon>campanulids</taxon>
        <taxon>Asterales</taxon>
        <taxon>Asteraceae</taxon>
        <taxon>Asteroideae</taxon>
        <taxon>Heliantheae alliance</taxon>
        <taxon>Heliantheae</taxon>
        <taxon>Helianthus</taxon>
    </lineage>
</organism>
<reference evidence="1" key="2">
    <citation type="submission" date="2020-06" db="EMBL/GenBank/DDBJ databases">
        <title>Helianthus annuus Genome sequencing and assembly Release 2.</title>
        <authorList>
            <person name="Gouzy J."/>
            <person name="Langlade N."/>
            <person name="Munos S."/>
        </authorList>
    </citation>
    <scope>NUCLEOTIDE SEQUENCE</scope>
    <source>
        <tissue evidence="1">Leaves</tissue>
    </source>
</reference>
<dbReference type="Proteomes" id="UP000215914">
    <property type="component" value="Unassembled WGS sequence"/>
</dbReference>
<protein>
    <submittedName>
        <fullName evidence="1">Uncharacterized protein</fullName>
    </submittedName>
</protein>
<accession>A0A9K3I0X2</accession>
<comment type="caution">
    <text evidence="1">The sequence shown here is derived from an EMBL/GenBank/DDBJ whole genome shotgun (WGS) entry which is preliminary data.</text>
</comment>
<reference evidence="1" key="1">
    <citation type="journal article" date="2017" name="Nature">
        <title>The sunflower genome provides insights into oil metabolism, flowering and Asterid evolution.</title>
        <authorList>
            <person name="Badouin H."/>
            <person name="Gouzy J."/>
            <person name="Grassa C.J."/>
            <person name="Murat F."/>
            <person name="Staton S.E."/>
            <person name="Cottret L."/>
            <person name="Lelandais-Briere C."/>
            <person name="Owens G.L."/>
            <person name="Carrere S."/>
            <person name="Mayjonade B."/>
            <person name="Legrand L."/>
            <person name="Gill N."/>
            <person name="Kane N.C."/>
            <person name="Bowers J.E."/>
            <person name="Hubner S."/>
            <person name="Bellec A."/>
            <person name="Berard A."/>
            <person name="Berges H."/>
            <person name="Blanchet N."/>
            <person name="Boniface M.C."/>
            <person name="Brunel D."/>
            <person name="Catrice O."/>
            <person name="Chaidir N."/>
            <person name="Claudel C."/>
            <person name="Donnadieu C."/>
            <person name="Faraut T."/>
            <person name="Fievet G."/>
            <person name="Helmstetter N."/>
            <person name="King M."/>
            <person name="Knapp S.J."/>
            <person name="Lai Z."/>
            <person name="Le Paslier M.C."/>
            <person name="Lippi Y."/>
            <person name="Lorenzon L."/>
            <person name="Mandel J.R."/>
            <person name="Marage G."/>
            <person name="Marchand G."/>
            <person name="Marquand E."/>
            <person name="Bret-Mestries E."/>
            <person name="Morien E."/>
            <person name="Nambeesan S."/>
            <person name="Nguyen T."/>
            <person name="Pegot-Espagnet P."/>
            <person name="Pouilly N."/>
            <person name="Raftis F."/>
            <person name="Sallet E."/>
            <person name="Schiex T."/>
            <person name="Thomas J."/>
            <person name="Vandecasteele C."/>
            <person name="Vares D."/>
            <person name="Vear F."/>
            <person name="Vautrin S."/>
            <person name="Crespi M."/>
            <person name="Mangin B."/>
            <person name="Burke J.M."/>
            <person name="Salse J."/>
            <person name="Munos S."/>
            <person name="Vincourt P."/>
            <person name="Rieseberg L.H."/>
            <person name="Langlade N.B."/>
        </authorList>
    </citation>
    <scope>NUCLEOTIDE SEQUENCE</scope>
    <source>
        <tissue evidence="1">Leaves</tissue>
    </source>
</reference>
<gene>
    <name evidence="1" type="ORF">HanXRQr2_Chr10g0458211</name>
</gene>